<organism evidence="1 2">
    <name type="scientific">Streptomyces ipomoeae</name>
    <dbReference type="NCBI Taxonomy" id="103232"/>
    <lineage>
        <taxon>Bacteria</taxon>
        <taxon>Bacillati</taxon>
        <taxon>Actinomycetota</taxon>
        <taxon>Actinomycetes</taxon>
        <taxon>Kitasatosporales</taxon>
        <taxon>Streptomycetaceae</taxon>
        <taxon>Streptomyces</taxon>
    </lineage>
</organism>
<protein>
    <recommendedName>
        <fullName evidence="3">Site-specific integrase</fullName>
    </recommendedName>
</protein>
<evidence type="ECO:0008006" key="3">
    <source>
        <dbReference type="Google" id="ProtNLM"/>
    </source>
</evidence>
<evidence type="ECO:0000313" key="1">
    <source>
        <dbReference type="EMBL" id="TQE34730.1"/>
    </source>
</evidence>
<dbReference type="RefSeq" id="WP_141582341.1">
    <property type="nucleotide sequence ID" value="NZ_SPAZ01000126.1"/>
</dbReference>
<proteinExistence type="predicted"/>
<gene>
    <name evidence="1" type="ORF">Sipo8835_14670</name>
</gene>
<dbReference type="EMBL" id="SPAZ01000126">
    <property type="protein sequence ID" value="TQE34730.1"/>
    <property type="molecule type" value="Genomic_DNA"/>
</dbReference>
<sequence>MAIHLEDRWYRRRRPQGDRVRTARHGQAPRYRAHFIDGSGKRTTKTFHARRDAERWLVKTEVAHLLRKDA</sequence>
<name>A0AAE9B143_9ACTN</name>
<evidence type="ECO:0000313" key="2">
    <source>
        <dbReference type="Proteomes" id="UP000318720"/>
    </source>
</evidence>
<comment type="caution">
    <text evidence="1">The sequence shown here is derived from an EMBL/GenBank/DDBJ whole genome shotgun (WGS) entry which is preliminary data.</text>
</comment>
<accession>A0AAE9B143</accession>
<dbReference type="Proteomes" id="UP000318720">
    <property type="component" value="Unassembled WGS sequence"/>
</dbReference>
<dbReference type="AlphaFoldDB" id="A0AAE9B143"/>
<reference evidence="1 2" key="1">
    <citation type="submission" date="2019-03" db="EMBL/GenBank/DDBJ databases">
        <title>Comparative genomic analyses of the sweetpotato soil rot pathogen, Streptomyces ipomoeae.</title>
        <authorList>
            <person name="Ruschel Soares N."/>
            <person name="Badger J.H."/>
            <person name="Huguet-Tapia J.C."/>
            <person name="Clark C.A."/>
            <person name="Pettis G.S."/>
        </authorList>
    </citation>
    <scope>NUCLEOTIDE SEQUENCE [LARGE SCALE GENOMIC DNA]</scope>
    <source>
        <strain evidence="1 2">88-35</strain>
    </source>
</reference>